<evidence type="ECO:0000313" key="2">
    <source>
        <dbReference type="Proteomes" id="UP000006201"/>
    </source>
</evidence>
<dbReference type="HOGENOM" id="CLU_3419133_0_0_6"/>
<keyword evidence="2" id="KW-1185">Reference proteome</keyword>
<reference evidence="1 2" key="1">
    <citation type="submission" date="2006-02" db="EMBL/GenBank/DDBJ databases">
        <authorList>
            <person name="Moran M.A."/>
            <person name="Kjelleberg S."/>
            <person name="Egan S."/>
            <person name="Saunders N."/>
            <person name="Thomas T."/>
            <person name="Ferriera S."/>
            <person name="Johnson J."/>
            <person name="Kravitz S."/>
            <person name="Halpern A."/>
            <person name="Remington K."/>
            <person name="Beeson K."/>
            <person name="Tran B."/>
            <person name="Rogers Y.-H."/>
            <person name="Friedman R."/>
            <person name="Venter J.C."/>
        </authorList>
    </citation>
    <scope>NUCLEOTIDE SEQUENCE [LARGE SCALE GENOMIC DNA]</scope>
    <source>
        <strain evidence="1 2">D2</strain>
    </source>
</reference>
<protein>
    <submittedName>
        <fullName evidence="1">Uncharacterized protein</fullName>
    </submittedName>
</protein>
<name>A4CD73_9GAMM</name>
<sequence>MSKFVKQKVSLADFLINTLKIEISF</sequence>
<dbReference type="Proteomes" id="UP000006201">
    <property type="component" value="Unassembled WGS sequence"/>
</dbReference>
<dbReference type="EMBL" id="AAOH01000006">
    <property type="protein sequence ID" value="EAR27516.1"/>
    <property type="molecule type" value="Genomic_DNA"/>
</dbReference>
<comment type="caution">
    <text evidence="1">The sequence shown here is derived from an EMBL/GenBank/DDBJ whole genome shotgun (WGS) entry which is preliminary data.</text>
</comment>
<proteinExistence type="predicted"/>
<organism evidence="1 2">
    <name type="scientific">Pseudoalteromonas tunicata D2</name>
    <dbReference type="NCBI Taxonomy" id="87626"/>
    <lineage>
        <taxon>Bacteria</taxon>
        <taxon>Pseudomonadati</taxon>
        <taxon>Pseudomonadota</taxon>
        <taxon>Gammaproteobacteria</taxon>
        <taxon>Alteromonadales</taxon>
        <taxon>Pseudoalteromonadaceae</taxon>
        <taxon>Pseudoalteromonas</taxon>
    </lineage>
</organism>
<accession>A4CD73</accession>
<dbReference type="AlphaFoldDB" id="A4CD73"/>
<gene>
    <name evidence="1" type="ORF">PTD2_15792</name>
</gene>
<evidence type="ECO:0000313" key="1">
    <source>
        <dbReference type="EMBL" id="EAR27516.1"/>
    </source>
</evidence>